<reference evidence="1 2" key="1">
    <citation type="submission" date="2019-09" db="EMBL/GenBank/DDBJ databases">
        <title>Whole genome shotgun sequencing (WGS) of Ellagibacter isourolithinifaciens DSM 104140(T) and Adlercreutzia muris DSM 29508(T).</title>
        <authorList>
            <person name="Stoll D.A."/>
            <person name="Danylec N."/>
            <person name="Huch M."/>
        </authorList>
    </citation>
    <scope>NUCLEOTIDE SEQUENCE [LARGE SCALE GENOMIC DNA]</scope>
    <source>
        <strain evidence="1 2">DSM 104140</strain>
    </source>
</reference>
<dbReference type="AlphaFoldDB" id="A0A6N6NR00"/>
<evidence type="ECO:0000313" key="2">
    <source>
        <dbReference type="Proteomes" id="UP000468668"/>
    </source>
</evidence>
<proteinExistence type="predicted"/>
<sequence length="155" mass="17557">MPQKRQGFTTMVDLAEFEKTTWTFLVNIKMTWQYDGMAYLFREAGIPLYGIDRGTTKMNHPIAAMAIPMSKDKNYGVDIYVPADRKKKAASLIEDEEKLARAAELEAEVGGEAHARFNEEATEKKASYLEMKKERRRAKRGLVFTKLRSLGGSAS</sequence>
<organism evidence="1 2">
    <name type="scientific">Ellagibacter isourolithinifaciens</name>
    <dbReference type="NCBI Taxonomy" id="2137581"/>
    <lineage>
        <taxon>Bacteria</taxon>
        <taxon>Bacillati</taxon>
        <taxon>Actinomycetota</taxon>
        <taxon>Coriobacteriia</taxon>
        <taxon>Eggerthellales</taxon>
        <taxon>Eggerthellaceae</taxon>
        <taxon>Ellagibacter</taxon>
    </lineage>
</organism>
<dbReference type="EMBL" id="WAJR01000002">
    <property type="protein sequence ID" value="KAB1642423.1"/>
    <property type="molecule type" value="Genomic_DNA"/>
</dbReference>
<evidence type="ECO:0000313" key="1">
    <source>
        <dbReference type="EMBL" id="KAB1642423.1"/>
    </source>
</evidence>
<dbReference type="GeneID" id="98657088"/>
<dbReference type="Proteomes" id="UP000468668">
    <property type="component" value="Unassembled WGS sequence"/>
</dbReference>
<gene>
    <name evidence="1" type="ORF">F8C90_01565</name>
</gene>
<comment type="caution">
    <text evidence="1">The sequence shown here is derived from an EMBL/GenBank/DDBJ whole genome shotgun (WGS) entry which is preliminary data.</text>
</comment>
<accession>A0A6N6NR00</accession>
<name>A0A6N6NR00_9ACTN</name>
<dbReference type="RefSeq" id="WP_158048690.1">
    <property type="nucleotide sequence ID" value="NZ_WAJR01000002.1"/>
</dbReference>
<keyword evidence="2" id="KW-1185">Reference proteome</keyword>
<protein>
    <submittedName>
        <fullName evidence="1">Uncharacterized protein</fullName>
    </submittedName>
</protein>